<evidence type="ECO:0000313" key="3">
    <source>
        <dbReference type="EMBL" id="KAK7033888.1"/>
    </source>
</evidence>
<feature type="region of interest" description="Disordered" evidence="1">
    <location>
        <begin position="29"/>
        <end position="49"/>
    </location>
</feature>
<keyword evidence="2" id="KW-0732">Signal</keyword>
<evidence type="ECO:0000313" key="4">
    <source>
        <dbReference type="Proteomes" id="UP001362999"/>
    </source>
</evidence>
<organism evidence="3 4">
    <name type="scientific">Favolaschia claudopus</name>
    <dbReference type="NCBI Taxonomy" id="2862362"/>
    <lineage>
        <taxon>Eukaryota</taxon>
        <taxon>Fungi</taxon>
        <taxon>Dikarya</taxon>
        <taxon>Basidiomycota</taxon>
        <taxon>Agaricomycotina</taxon>
        <taxon>Agaricomycetes</taxon>
        <taxon>Agaricomycetidae</taxon>
        <taxon>Agaricales</taxon>
        <taxon>Marasmiineae</taxon>
        <taxon>Mycenaceae</taxon>
        <taxon>Favolaschia</taxon>
    </lineage>
</organism>
<reference evidence="3 4" key="1">
    <citation type="journal article" date="2024" name="J Genomics">
        <title>Draft genome sequencing and assembly of Favolaschia claudopus CIRM-BRFM 2984 isolated from oak limbs.</title>
        <authorList>
            <person name="Navarro D."/>
            <person name="Drula E."/>
            <person name="Chaduli D."/>
            <person name="Cazenave R."/>
            <person name="Ahrendt S."/>
            <person name="Wang J."/>
            <person name="Lipzen A."/>
            <person name="Daum C."/>
            <person name="Barry K."/>
            <person name="Grigoriev I.V."/>
            <person name="Favel A."/>
            <person name="Rosso M.N."/>
            <person name="Martin F."/>
        </authorList>
    </citation>
    <scope>NUCLEOTIDE SEQUENCE [LARGE SCALE GENOMIC DNA]</scope>
    <source>
        <strain evidence="3 4">CIRM-BRFM 2984</strain>
    </source>
</reference>
<sequence length="147" mass="15710">MSMQIPALVFPTAQIVVCLPVVAATPSIAPKTKEPKEPKEKEPKVPGAGLPAGLVKLLRSGDEGPFTANEVFSSPPTQPLAAVEEDFPSTEWYAITRGRFVGVVDQYALADFAISGVAHYARKAYPTQAEAVSAFNKTLVWEGVQVI</sequence>
<accession>A0AAW0C4X4</accession>
<dbReference type="Proteomes" id="UP001362999">
    <property type="component" value="Unassembled WGS sequence"/>
</dbReference>
<feature type="chain" id="PRO_5043877887" evidence="2">
    <location>
        <begin position="25"/>
        <end position="147"/>
    </location>
</feature>
<feature type="compositionally biased region" description="Basic and acidic residues" evidence="1">
    <location>
        <begin position="31"/>
        <end position="44"/>
    </location>
</feature>
<keyword evidence="4" id="KW-1185">Reference proteome</keyword>
<evidence type="ECO:0000256" key="2">
    <source>
        <dbReference type="SAM" id="SignalP"/>
    </source>
</evidence>
<dbReference type="EMBL" id="JAWWNJ010000022">
    <property type="protein sequence ID" value="KAK7033888.1"/>
    <property type="molecule type" value="Genomic_DNA"/>
</dbReference>
<dbReference type="AlphaFoldDB" id="A0AAW0C4X4"/>
<feature type="signal peptide" evidence="2">
    <location>
        <begin position="1"/>
        <end position="24"/>
    </location>
</feature>
<protein>
    <submittedName>
        <fullName evidence="3">Uncharacterized protein</fullName>
    </submittedName>
</protein>
<name>A0AAW0C4X4_9AGAR</name>
<evidence type="ECO:0000256" key="1">
    <source>
        <dbReference type="SAM" id="MobiDB-lite"/>
    </source>
</evidence>
<gene>
    <name evidence="3" type="ORF">R3P38DRAFT_2773193</name>
</gene>
<proteinExistence type="predicted"/>
<comment type="caution">
    <text evidence="3">The sequence shown here is derived from an EMBL/GenBank/DDBJ whole genome shotgun (WGS) entry which is preliminary data.</text>
</comment>